<keyword evidence="1" id="KW-0732">Signal</keyword>
<organism evidence="3 4">
    <name type="scientific">Triparma verrucosa</name>
    <dbReference type="NCBI Taxonomy" id="1606542"/>
    <lineage>
        <taxon>Eukaryota</taxon>
        <taxon>Sar</taxon>
        <taxon>Stramenopiles</taxon>
        <taxon>Ochrophyta</taxon>
        <taxon>Bolidophyceae</taxon>
        <taxon>Parmales</taxon>
        <taxon>Triparmaceae</taxon>
        <taxon>Triparma</taxon>
    </lineage>
</organism>
<evidence type="ECO:0000259" key="2">
    <source>
        <dbReference type="Pfam" id="PF08241"/>
    </source>
</evidence>
<sequence length="305" mass="32613">MKCALLLVPLLLGTSGGIRAGHGIQRREFVAAGFGTSLFTPLASTAATRSAPAPSQAEIDKYLGSIVESDGYIDKLAFEMFDDDSDYKPGSAKFRRLDATEDSLFYNKPKLVEHIDQRAVEALTRRNVNLISEEKAVNVLDMCASHVSHLKDAKGLEVVGVGLNADELSMNPALSRFEVVDLNRKGATIPCASESIDVALCQLSVDYLTRPVEVFSEVARVLRPGGVFSISFSDRVFMSKQVAVWSGQDDFNHVLTVAGYFAMSAKGGAGWDIQGGLKANVLGGGGGDPIYDVCCRKKGGGGEVK</sequence>
<evidence type="ECO:0000313" key="4">
    <source>
        <dbReference type="Proteomes" id="UP001165160"/>
    </source>
</evidence>
<dbReference type="InterPro" id="IPR013216">
    <property type="entry name" value="Methyltransf_11"/>
</dbReference>
<accession>A0A9W7KWI4</accession>
<feature type="signal peptide" evidence="1">
    <location>
        <begin position="1"/>
        <end position="20"/>
    </location>
</feature>
<protein>
    <recommendedName>
        <fullName evidence="2">Methyltransferase type 11 domain-containing protein</fullName>
    </recommendedName>
</protein>
<dbReference type="GO" id="GO:0008757">
    <property type="term" value="F:S-adenosylmethionine-dependent methyltransferase activity"/>
    <property type="evidence" value="ECO:0007669"/>
    <property type="project" value="InterPro"/>
</dbReference>
<dbReference type="Gene3D" id="3.40.50.150">
    <property type="entry name" value="Vaccinia Virus protein VP39"/>
    <property type="match status" value="1"/>
</dbReference>
<name>A0A9W7KWI4_9STRA</name>
<dbReference type="PANTHER" id="PTHR43036:SF2">
    <property type="entry name" value="OS04G0481300 PROTEIN"/>
    <property type="match status" value="1"/>
</dbReference>
<reference evidence="4" key="1">
    <citation type="journal article" date="2023" name="Commun. Biol.">
        <title>Genome analysis of Parmales, the sister group of diatoms, reveals the evolutionary specialization of diatoms from phago-mixotrophs to photoautotrophs.</title>
        <authorList>
            <person name="Ban H."/>
            <person name="Sato S."/>
            <person name="Yoshikawa S."/>
            <person name="Yamada K."/>
            <person name="Nakamura Y."/>
            <person name="Ichinomiya M."/>
            <person name="Sato N."/>
            <person name="Blanc-Mathieu R."/>
            <person name="Endo H."/>
            <person name="Kuwata A."/>
            <person name="Ogata H."/>
        </authorList>
    </citation>
    <scope>NUCLEOTIDE SEQUENCE [LARGE SCALE GENOMIC DNA]</scope>
    <source>
        <strain evidence="4">NIES 3699</strain>
    </source>
</reference>
<proteinExistence type="predicted"/>
<feature type="domain" description="Methyltransferase type 11" evidence="2">
    <location>
        <begin position="149"/>
        <end position="229"/>
    </location>
</feature>
<evidence type="ECO:0000313" key="3">
    <source>
        <dbReference type="EMBL" id="GMI13850.1"/>
    </source>
</evidence>
<dbReference type="SUPFAM" id="SSF53335">
    <property type="entry name" value="S-adenosyl-L-methionine-dependent methyltransferases"/>
    <property type="match status" value="1"/>
</dbReference>
<dbReference type="EMBL" id="BRXX01000479">
    <property type="protein sequence ID" value="GMI13850.1"/>
    <property type="molecule type" value="Genomic_DNA"/>
</dbReference>
<dbReference type="Proteomes" id="UP001165160">
    <property type="component" value="Unassembled WGS sequence"/>
</dbReference>
<dbReference type="InterPro" id="IPR029063">
    <property type="entry name" value="SAM-dependent_MTases_sf"/>
</dbReference>
<dbReference type="AlphaFoldDB" id="A0A9W7KWI4"/>
<comment type="caution">
    <text evidence="3">The sequence shown here is derived from an EMBL/GenBank/DDBJ whole genome shotgun (WGS) entry which is preliminary data.</text>
</comment>
<dbReference type="PANTHER" id="PTHR43036">
    <property type="entry name" value="OSJNBB0011N17.9 PROTEIN"/>
    <property type="match status" value="1"/>
</dbReference>
<feature type="chain" id="PRO_5040827775" description="Methyltransferase type 11 domain-containing protein" evidence="1">
    <location>
        <begin position="21"/>
        <end position="305"/>
    </location>
</feature>
<evidence type="ECO:0000256" key="1">
    <source>
        <dbReference type="SAM" id="SignalP"/>
    </source>
</evidence>
<keyword evidence="4" id="KW-1185">Reference proteome</keyword>
<dbReference type="Pfam" id="PF08241">
    <property type="entry name" value="Methyltransf_11"/>
    <property type="match status" value="1"/>
</dbReference>
<gene>
    <name evidence="3" type="ORF">TrVE_jg10917</name>
</gene>